<feature type="compositionally biased region" description="Basic and acidic residues" evidence="3">
    <location>
        <begin position="591"/>
        <end position="601"/>
    </location>
</feature>
<evidence type="ECO:0000256" key="1">
    <source>
        <dbReference type="PROSITE-ProRule" id="PRU00175"/>
    </source>
</evidence>
<organism evidence="5 6">
    <name type="scientific">Phytophthora pseudosyringae</name>
    <dbReference type="NCBI Taxonomy" id="221518"/>
    <lineage>
        <taxon>Eukaryota</taxon>
        <taxon>Sar</taxon>
        <taxon>Stramenopiles</taxon>
        <taxon>Oomycota</taxon>
        <taxon>Peronosporomycetes</taxon>
        <taxon>Peronosporales</taxon>
        <taxon>Peronosporaceae</taxon>
        <taxon>Phytophthora</taxon>
    </lineage>
</organism>
<dbReference type="OrthoDB" id="62830at2759"/>
<reference evidence="5" key="1">
    <citation type="submission" date="2021-02" db="EMBL/GenBank/DDBJ databases">
        <authorList>
            <person name="Palmer J.M."/>
        </authorList>
    </citation>
    <scope>NUCLEOTIDE SEQUENCE</scope>
    <source>
        <strain evidence="5">SCRP734</strain>
    </source>
</reference>
<dbReference type="AlphaFoldDB" id="A0A8T1W2I2"/>
<evidence type="ECO:0000259" key="4">
    <source>
        <dbReference type="PROSITE" id="PS50089"/>
    </source>
</evidence>
<dbReference type="InterPro" id="IPR001841">
    <property type="entry name" value="Znf_RING"/>
</dbReference>
<feature type="compositionally biased region" description="Polar residues" evidence="3">
    <location>
        <begin position="519"/>
        <end position="546"/>
    </location>
</feature>
<dbReference type="Proteomes" id="UP000694044">
    <property type="component" value="Unassembled WGS sequence"/>
</dbReference>
<keyword evidence="1" id="KW-0862">Zinc</keyword>
<feature type="coiled-coil region" evidence="2">
    <location>
        <begin position="93"/>
        <end position="130"/>
    </location>
</feature>
<dbReference type="PROSITE" id="PS50089">
    <property type="entry name" value="ZF_RING_2"/>
    <property type="match status" value="1"/>
</dbReference>
<dbReference type="EMBL" id="JAGDFM010000105">
    <property type="protein sequence ID" value="KAG7386194.1"/>
    <property type="molecule type" value="Genomic_DNA"/>
</dbReference>
<feature type="region of interest" description="Disordered" evidence="3">
    <location>
        <begin position="378"/>
        <end position="402"/>
    </location>
</feature>
<feature type="compositionally biased region" description="Basic and acidic residues" evidence="3">
    <location>
        <begin position="235"/>
        <end position="244"/>
    </location>
</feature>
<feature type="compositionally biased region" description="Basic residues" evidence="3">
    <location>
        <begin position="501"/>
        <end position="512"/>
    </location>
</feature>
<keyword evidence="6" id="KW-1185">Reference proteome</keyword>
<protein>
    <recommendedName>
        <fullName evidence="4">RING-type domain-containing protein</fullName>
    </recommendedName>
</protein>
<keyword evidence="1" id="KW-0863">Zinc-finger</keyword>
<name>A0A8T1W2I2_9STRA</name>
<evidence type="ECO:0000256" key="3">
    <source>
        <dbReference type="SAM" id="MobiDB-lite"/>
    </source>
</evidence>
<accession>A0A8T1W2I2</accession>
<dbReference type="CDD" id="cd16449">
    <property type="entry name" value="RING-HC"/>
    <property type="match status" value="1"/>
</dbReference>
<keyword evidence="2" id="KW-0175">Coiled coil</keyword>
<proteinExistence type="predicted"/>
<evidence type="ECO:0000256" key="2">
    <source>
        <dbReference type="SAM" id="Coils"/>
    </source>
</evidence>
<feature type="compositionally biased region" description="Polar residues" evidence="3">
    <location>
        <begin position="383"/>
        <end position="394"/>
    </location>
</feature>
<dbReference type="GO" id="GO:0008270">
    <property type="term" value="F:zinc ion binding"/>
    <property type="evidence" value="ECO:0007669"/>
    <property type="project" value="UniProtKB-KW"/>
</dbReference>
<keyword evidence="1" id="KW-0479">Metal-binding</keyword>
<evidence type="ECO:0000313" key="6">
    <source>
        <dbReference type="Proteomes" id="UP000694044"/>
    </source>
</evidence>
<sequence length="689" mass="75772">MEEDEDTYGFGSFSDLFDARPAQAAKRLDLSALSRFCMSERLLSRFQQQQRRRDKQRCVLFPHVAAKFDGVAIDGGLGALGVAPLEGGGVVWLQTAQSDSDALERRTKELRDITNRREQSEREHKSAAALFVAVKHVAAVQPTTVQNTVQGVELKLGGGNRLELTFMPGPFAGPTHRDEFLEGLKKQMSGGGSKEEALRTDGGAVHTPSRRGDAASKARRKAAGLKTPSDTGTPNRDDAKQKEELRQLVRRYTKLDQLSGEGLGIAEQVHAGTGYHLGPTTKDAPKFSADSEYRKRTVGRLTGFLKRMNQEWSEADAHRELHTKAKHSRNEDDLFEYTDTVTGVQIPPRTYEQRYLEYVKAHEVNPVLHMFPVQERAAKGEKSTQSGTAQSTLRAVSAGAPEPDGNARSLFMAILGIDISSSCIIDMGFFSFRAAQASPDVPRCRDEDAAFRAAVNSSRANLCNSWGSTFAQVPGNRAHQVVHDNSRSQTQSTVSILGHSATRKRPRDRRRSLALPDSNDLQSTVGEHVGKSSQDASGNCTASSGGDSREPRTKRSRPTAHKSDTAQKSRRKARRQSIVSTVELPSVVVAEGEKQVPDQRKTPQNSRKSPRPRHPANGYARETSSLEMVGDEDSDLCQLCYSEQALVHMKPCDHAVCTSCWSRLSPSSGKNGTASRRVCPWDREVVTKR</sequence>
<feature type="region of interest" description="Disordered" evidence="3">
    <location>
        <begin position="187"/>
        <end position="244"/>
    </location>
</feature>
<feature type="region of interest" description="Disordered" evidence="3">
    <location>
        <begin position="480"/>
        <end position="620"/>
    </location>
</feature>
<evidence type="ECO:0000313" key="5">
    <source>
        <dbReference type="EMBL" id="KAG7386194.1"/>
    </source>
</evidence>
<comment type="caution">
    <text evidence="5">The sequence shown here is derived from an EMBL/GenBank/DDBJ whole genome shotgun (WGS) entry which is preliminary data.</text>
</comment>
<gene>
    <name evidence="5" type="ORF">PHYPSEUDO_000515</name>
</gene>
<feature type="domain" description="RING-type" evidence="4">
    <location>
        <begin position="637"/>
        <end position="683"/>
    </location>
</feature>